<comment type="caution">
    <text evidence="2">The sequence shown here is derived from an EMBL/GenBank/DDBJ whole genome shotgun (WGS) entry which is preliminary data.</text>
</comment>
<keyword evidence="3" id="KW-1185">Reference proteome</keyword>
<evidence type="ECO:0000313" key="3">
    <source>
        <dbReference type="Proteomes" id="UP001224775"/>
    </source>
</evidence>
<gene>
    <name evidence="2" type="ORF">QTG54_002252</name>
</gene>
<feature type="compositionally biased region" description="Basic and acidic residues" evidence="1">
    <location>
        <begin position="301"/>
        <end position="312"/>
    </location>
</feature>
<feature type="compositionally biased region" description="Basic and acidic residues" evidence="1">
    <location>
        <begin position="177"/>
        <end position="186"/>
    </location>
</feature>
<dbReference type="EMBL" id="JATAAI010000003">
    <property type="protein sequence ID" value="KAK1746908.1"/>
    <property type="molecule type" value="Genomic_DNA"/>
</dbReference>
<feature type="compositionally biased region" description="Low complexity" evidence="1">
    <location>
        <begin position="17"/>
        <end position="27"/>
    </location>
</feature>
<dbReference type="AlphaFoldDB" id="A0AAD9DIL4"/>
<name>A0AAD9DIL4_9STRA</name>
<feature type="region of interest" description="Disordered" evidence="1">
    <location>
        <begin position="154"/>
        <end position="186"/>
    </location>
</feature>
<evidence type="ECO:0000256" key="1">
    <source>
        <dbReference type="SAM" id="MobiDB-lite"/>
    </source>
</evidence>
<feature type="compositionally biased region" description="Polar residues" evidence="1">
    <location>
        <begin position="58"/>
        <end position="76"/>
    </location>
</feature>
<accession>A0AAD9DIL4</accession>
<evidence type="ECO:0000313" key="2">
    <source>
        <dbReference type="EMBL" id="KAK1746908.1"/>
    </source>
</evidence>
<reference evidence="2" key="1">
    <citation type="submission" date="2023-06" db="EMBL/GenBank/DDBJ databases">
        <title>Survivors Of The Sea: Transcriptome response of Skeletonema marinoi to long-term dormancy.</title>
        <authorList>
            <person name="Pinder M.I.M."/>
            <person name="Kourtchenko O."/>
            <person name="Robertson E.K."/>
            <person name="Larsson T."/>
            <person name="Maumus F."/>
            <person name="Osuna-Cruz C.M."/>
            <person name="Vancaester E."/>
            <person name="Stenow R."/>
            <person name="Vandepoele K."/>
            <person name="Ploug H."/>
            <person name="Bruchert V."/>
            <person name="Godhe A."/>
            <person name="Topel M."/>
        </authorList>
    </citation>
    <scope>NUCLEOTIDE SEQUENCE</scope>
    <source>
        <strain evidence="2">R05AC</strain>
    </source>
</reference>
<feature type="compositionally biased region" description="Basic and acidic residues" evidence="1">
    <location>
        <begin position="1"/>
        <end position="10"/>
    </location>
</feature>
<protein>
    <submittedName>
        <fullName evidence="2">Uncharacterized protein</fullName>
    </submittedName>
</protein>
<dbReference type="Proteomes" id="UP001224775">
    <property type="component" value="Unassembled WGS sequence"/>
</dbReference>
<feature type="region of interest" description="Disordered" evidence="1">
    <location>
        <begin position="1"/>
        <end position="86"/>
    </location>
</feature>
<sequence>MDRTSRDRPPSARHTSRLSSRLSSSHSRNGHRAPQDNHSNSSLKSSRENRRQSKRTTRSNSDTSHSRRNSNGSKKTQPAERSGSGGNFARWTITVVMFLAIADLIVLWTSIDATIGDQNGDMPHQTGPEVGLHQLTEKRTTDIQFQLMNDIARKQQEQAKQEHEQAKQQRPKKRRTRSESDIRRIDEERRRRYVPIDKVKNVAKVNKVKNTDTFGVNEHIVKILTAANIKLDEELASQLPTWDDIVSMYGDKPIIHGLETCQTYRDTVVPADRMLGPAGIFNTGTNLLFELMKANCNIKEARTSSTHREPHRNGMRFQPPWGKHNPPSNYRDQHVAKFWGEGINQTAFFPVVMIKDFYHWAGSQCRHSYTTWWDHDEDRCPNLVNAYNHPSRTAVRFGRGTQYYDSILDLWNKYYQEWEEQTFPHLTTRYEDLLFHGEEVTKIACDCVGGAFTTNFAYVEGSAKENGLPIHNGANGLIKALLQYGKSANRLSGFTDRDRLYASKTLDSDLVNRYGYSAPPLPT</sequence>
<feature type="compositionally biased region" description="Basic and acidic residues" evidence="1">
    <location>
        <begin position="154"/>
        <end position="167"/>
    </location>
</feature>
<feature type="region of interest" description="Disordered" evidence="1">
    <location>
        <begin position="301"/>
        <end position="324"/>
    </location>
</feature>
<proteinExistence type="predicted"/>
<organism evidence="2 3">
    <name type="scientific">Skeletonema marinoi</name>
    <dbReference type="NCBI Taxonomy" id="267567"/>
    <lineage>
        <taxon>Eukaryota</taxon>
        <taxon>Sar</taxon>
        <taxon>Stramenopiles</taxon>
        <taxon>Ochrophyta</taxon>
        <taxon>Bacillariophyta</taxon>
        <taxon>Coscinodiscophyceae</taxon>
        <taxon>Thalassiosirophycidae</taxon>
        <taxon>Thalassiosirales</taxon>
        <taxon>Skeletonemataceae</taxon>
        <taxon>Skeletonema</taxon>
        <taxon>Skeletonema marinoi-dohrnii complex</taxon>
    </lineage>
</organism>